<proteinExistence type="predicted"/>
<keyword evidence="1" id="KW-1133">Transmembrane helix</keyword>
<evidence type="ECO:0000313" key="2">
    <source>
        <dbReference type="EMBL" id="GMH04798.1"/>
    </source>
</evidence>
<keyword evidence="3" id="KW-1185">Reference proteome</keyword>
<reference evidence="2" key="1">
    <citation type="submission" date="2023-05" db="EMBL/GenBank/DDBJ databases">
        <title>Nepenthes gracilis genome sequencing.</title>
        <authorList>
            <person name="Fukushima K."/>
        </authorList>
    </citation>
    <scope>NUCLEOTIDE SEQUENCE</scope>
    <source>
        <strain evidence="2">SING2019-196</strain>
    </source>
</reference>
<gene>
    <name evidence="2" type="ORF">Nepgr_006638</name>
</gene>
<keyword evidence="1" id="KW-0812">Transmembrane</keyword>
<keyword evidence="1" id="KW-0472">Membrane</keyword>
<dbReference type="AlphaFoldDB" id="A0AAD3XHJ6"/>
<name>A0AAD3XHJ6_NEPGR</name>
<sequence>MTPPRVYHADRSKVLDDDLNLKCRIRVDVLMPLVVVACCTAYGGTMLSPVVLSCWFCNLIAVNNDLAQEGGEAEAESVTGAALMVLWARDVLLVVWWVLPFELKLLQIICQHDDDGLAFNHDGSWCRDADGAVVTSYVDGREPRLYIGSWCMLLAWCQVRCALVKILVECQDFCLGGIGFD</sequence>
<protein>
    <submittedName>
        <fullName evidence="2">Uncharacterized protein</fullName>
    </submittedName>
</protein>
<organism evidence="2 3">
    <name type="scientific">Nepenthes gracilis</name>
    <name type="common">Slender pitcher plant</name>
    <dbReference type="NCBI Taxonomy" id="150966"/>
    <lineage>
        <taxon>Eukaryota</taxon>
        <taxon>Viridiplantae</taxon>
        <taxon>Streptophyta</taxon>
        <taxon>Embryophyta</taxon>
        <taxon>Tracheophyta</taxon>
        <taxon>Spermatophyta</taxon>
        <taxon>Magnoliopsida</taxon>
        <taxon>eudicotyledons</taxon>
        <taxon>Gunneridae</taxon>
        <taxon>Pentapetalae</taxon>
        <taxon>Caryophyllales</taxon>
        <taxon>Nepenthaceae</taxon>
        <taxon>Nepenthes</taxon>
    </lineage>
</organism>
<dbReference type="Proteomes" id="UP001279734">
    <property type="component" value="Unassembled WGS sequence"/>
</dbReference>
<comment type="caution">
    <text evidence="2">The sequence shown here is derived from an EMBL/GenBank/DDBJ whole genome shotgun (WGS) entry which is preliminary data.</text>
</comment>
<dbReference type="EMBL" id="BSYO01000005">
    <property type="protein sequence ID" value="GMH04798.1"/>
    <property type="molecule type" value="Genomic_DNA"/>
</dbReference>
<feature type="transmembrane region" description="Helical" evidence="1">
    <location>
        <begin position="29"/>
        <end position="61"/>
    </location>
</feature>
<evidence type="ECO:0000256" key="1">
    <source>
        <dbReference type="SAM" id="Phobius"/>
    </source>
</evidence>
<evidence type="ECO:0000313" key="3">
    <source>
        <dbReference type="Proteomes" id="UP001279734"/>
    </source>
</evidence>
<accession>A0AAD3XHJ6</accession>